<feature type="region of interest" description="Disordered" evidence="1">
    <location>
        <begin position="77"/>
        <end position="144"/>
    </location>
</feature>
<feature type="compositionally biased region" description="Basic and acidic residues" evidence="1">
    <location>
        <begin position="393"/>
        <end position="404"/>
    </location>
</feature>
<evidence type="ECO:0000256" key="1">
    <source>
        <dbReference type="SAM" id="MobiDB-lite"/>
    </source>
</evidence>
<dbReference type="AlphaFoldDB" id="A0AAV9NH45"/>
<feature type="region of interest" description="Disordered" evidence="1">
    <location>
        <begin position="393"/>
        <end position="412"/>
    </location>
</feature>
<evidence type="ECO:0000313" key="3">
    <source>
        <dbReference type="Proteomes" id="UP001358417"/>
    </source>
</evidence>
<feature type="compositionally biased region" description="Basic residues" evidence="1">
    <location>
        <begin position="131"/>
        <end position="144"/>
    </location>
</feature>
<dbReference type="RefSeq" id="XP_064708953.1">
    <property type="nucleotide sequence ID" value="XM_064855364.1"/>
</dbReference>
<feature type="compositionally biased region" description="Basic and acidic residues" evidence="1">
    <location>
        <begin position="504"/>
        <end position="520"/>
    </location>
</feature>
<proteinExistence type="predicted"/>
<feature type="compositionally biased region" description="Polar residues" evidence="1">
    <location>
        <begin position="30"/>
        <end position="49"/>
    </location>
</feature>
<feature type="region of interest" description="Disordered" evidence="1">
    <location>
        <begin position="457"/>
        <end position="545"/>
    </location>
</feature>
<feature type="compositionally biased region" description="Basic and acidic residues" evidence="1">
    <location>
        <begin position="530"/>
        <end position="545"/>
    </location>
</feature>
<comment type="caution">
    <text evidence="2">The sequence shown here is derived from an EMBL/GenBank/DDBJ whole genome shotgun (WGS) entry which is preliminary data.</text>
</comment>
<accession>A0AAV9NH45</accession>
<evidence type="ECO:0008006" key="4">
    <source>
        <dbReference type="Google" id="ProtNLM"/>
    </source>
</evidence>
<name>A0AAV9NH45_9EURO</name>
<feature type="region of interest" description="Disordered" evidence="1">
    <location>
        <begin position="15"/>
        <end position="65"/>
    </location>
</feature>
<sequence>MSNNVAHIATRVSTVDGAPDPYDHEISLIDATTSSDQADQRSASPSPSWRQLAKKPTKSSLKDHLVRRKYAKWQEDRLSSKTSSIVTEDDGTKPSTDTATASAPKNGQSPPETRAETQTVDFAQGESTARGRQKSVRKSPGSKKHKDRVYEYDILYENQRGAFFCGIPLYSHSSLMPIDPSPWVNKDYKDSPVNITNAQVPDPSWEWTWKSWYVDMSHDVDEEGWQYSFAFGRKFAWHGTHPWFHSFVRQRRWLRKRSKKDPDHGTRRPGSLGAAHHLTGDYFTIHSKRDRSPVSAVDGPGKTARPTSYMSFQSTLDLEQPPEDVKDIASLLKALRFATIDREKVEVVKKFVDQGGEELAYLKDHIQDIMSFLVFQNSRRQLLSFLKETANEARQHRQKHKDDDKPEDDTESRRIDNLLAAVEAANAQISGLEYWSDRKDILKTVDDESMAIQAISTIFDEPAPKPRPDDDPVKEIRGISSDAEIKPEKSPMRVKVFQQLNQNKEQKEEKVDKGKEREHDSEDDQVEDNSDLRLRVDQVLIPEKD</sequence>
<gene>
    <name evidence="2" type="ORF">LTR84_011836</name>
</gene>
<feature type="compositionally biased region" description="Polar residues" evidence="1">
    <location>
        <begin position="93"/>
        <end position="127"/>
    </location>
</feature>
<organism evidence="2 3">
    <name type="scientific">Exophiala bonariae</name>
    <dbReference type="NCBI Taxonomy" id="1690606"/>
    <lineage>
        <taxon>Eukaryota</taxon>
        <taxon>Fungi</taxon>
        <taxon>Dikarya</taxon>
        <taxon>Ascomycota</taxon>
        <taxon>Pezizomycotina</taxon>
        <taxon>Eurotiomycetes</taxon>
        <taxon>Chaetothyriomycetidae</taxon>
        <taxon>Chaetothyriales</taxon>
        <taxon>Herpotrichiellaceae</taxon>
        <taxon>Exophiala</taxon>
    </lineage>
</organism>
<feature type="compositionally biased region" description="Basic and acidic residues" evidence="1">
    <location>
        <begin position="462"/>
        <end position="491"/>
    </location>
</feature>
<dbReference type="GeneID" id="89979986"/>
<dbReference type="EMBL" id="JAVRRD010000006">
    <property type="protein sequence ID" value="KAK5057835.1"/>
    <property type="molecule type" value="Genomic_DNA"/>
</dbReference>
<protein>
    <recommendedName>
        <fullName evidence="4">Peroxin/Ferlin domain-containing protein</fullName>
    </recommendedName>
</protein>
<reference evidence="2 3" key="1">
    <citation type="submission" date="2023-08" db="EMBL/GenBank/DDBJ databases">
        <title>Black Yeasts Isolated from many extreme environments.</title>
        <authorList>
            <person name="Coleine C."/>
            <person name="Stajich J.E."/>
            <person name="Selbmann L."/>
        </authorList>
    </citation>
    <scope>NUCLEOTIDE SEQUENCE [LARGE SCALE GENOMIC DNA]</scope>
    <source>
        <strain evidence="2 3">CCFEE 5792</strain>
    </source>
</reference>
<evidence type="ECO:0000313" key="2">
    <source>
        <dbReference type="EMBL" id="KAK5057835.1"/>
    </source>
</evidence>
<dbReference type="Proteomes" id="UP001358417">
    <property type="component" value="Unassembled WGS sequence"/>
</dbReference>
<keyword evidence="3" id="KW-1185">Reference proteome</keyword>